<evidence type="ECO:0000259" key="1">
    <source>
        <dbReference type="Pfam" id="PF13546"/>
    </source>
</evidence>
<dbReference type="SUPFAM" id="SSF53098">
    <property type="entry name" value="Ribonuclease H-like"/>
    <property type="match status" value="1"/>
</dbReference>
<dbReference type="Pfam" id="PF13546">
    <property type="entry name" value="DDE_5"/>
    <property type="match status" value="1"/>
</dbReference>
<sequence>MTILPENVENERTLLPMFSSFMKEFKLNQLFRKCHIYKEKGIPVKEVFQMIFLLAFTGKSFSGFLHSRNNPFQGKKDTIYRFLQQTRCNWRKFLFLLSAKVVNEALLPFTTPKRYTWVVDDSPYERPRSTSVEGLSRFFDHSRGRFSRGFRMLTLGLTDGATFIPFSFSLLSSHHHKNQLYPMDPSIDRRILRARIRKESQEKAPEVLLKLLDGALKCCPLVHTILFDSWFSFPTLIRKCSTRGLSVVCMLKNTPKIYYSFGGKALSLSSLFNRIQKRPNGNIIGSGVVNLNYTGEPLLARIVFVKSEKQKSQWLALLSTDLSLSGEEIVTLYGKRWDIEVFFKMVKSFLKLAREFHVRSYDALVSHTSIVFIRYIMLAVVARRNADPRTIGELFYSIYDEIQDITLMEALALLLELLKSTMKNFLVLSEDKVKELLIYFVNSLPAWLRGKVLLLNCES</sequence>
<name>A0A7T1AN82_ATRLM</name>
<dbReference type="RefSeq" id="WP_218111502.1">
    <property type="nucleotide sequence ID" value="NZ_CP065383.1"/>
</dbReference>
<evidence type="ECO:0000313" key="2">
    <source>
        <dbReference type="EMBL" id="QPM69013.1"/>
    </source>
</evidence>
<dbReference type="AlphaFoldDB" id="A0A7T1AN82"/>
<keyword evidence="3" id="KW-1185">Reference proteome</keyword>
<dbReference type="KEGG" id="alam:RT761_02241"/>
<reference evidence="2 3" key="1">
    <citation type="journal article" date="2021" name="Nat. Commun.">
        <title>Isolation of a member of the candidate phylum Atribacteria reveals a unique cell membrane structure.</title>
        <authorList>
            <person name="Taiki K."/>
            <person name="Nobu M.K."/>
            <person name="Kusada H."/>
            <person name="Meng X.-Y."/>
            <person name="Hosoki N."/>
            <person name="Uematsu K."/>
            <person name="Yoshioka H."/>
            <person name="Kamagata Y."/>
            <person name="Tamaki H."/>
        </authorList>
    </citation>
    <scope>NUCLEOTIDE SEQUENCE [LARGE SCALE GENOMIC DNA]</scope>
    <source>
        <strain evidence="2 3">RT761</strain>
    </source>
</reference>
<proteinExistence type="predicted"/>
<dbReference type="InterPro" id="IPR038721">
    <property type="entry name" value="IS701-like_DDE_dom"/>
</dbReference>
<organism evidence="2 3">
    <name type="scientific">Atribacter laminatus</name>
    <dbReference type="NCBI Taxonomy" id="2847778"/>
    <lineage>
        <taxon>Bacteria</taxon>
        <taxon>Pseudomonadati</taxon>
        <taxon>Atribacterota</taxon>
        <taxon>Atribacteria</taxon>
        <taxon>Atribacterales</taxon>
        <taxon>Atribacteraceae</taxon>
        <taxon>Atribacter</taxon>
    </lineage>
</organism>
<evidence type="ECO:0000313" key="3">
    <source>
        <dbReference type="Proteomes" id="UP000594463"/>
    </source>
</evidence>
<dbReference type="InterPro" id="IPR012337">
    <property type="entry name" value="RNaseH-like_sf"/>
</dbReference>
<gene>
    <name evidence="2" type="ORF">RT761_02241</name>
</gene>
<dbReference type="Proteomes" id="UP000594463">
    <property type="component" value="Chromosome"/>
</dbReference>
<dbReference type="EMBL" id="CP065383">
    <property type="protein sequence ID" value="QPM69013.1"/>
    <property type="molecule type" value="Genomic_DNA"/>
</dbReference>
<protein>
    <recommendedName>
        <fullName evidence="1">Transposase IS701-like DDE domain-containing protein</fullName>
    </recommendedName>
</protein>
<accession>A0A7T1AN82</accession>
<feature type="domain" description="Transposase IS701-like DDE" evidence="1">
    <location>
        <begin position="71"/>
        <end position="258"/>
    </location>
</feature>